<dbReference type="AlphaFoldDB" id="A0A3M3ZEM5"/>
<keyword evidence="2 4" id="KW-0547">Nucleotide-binding</keyword>
<evidence type="ECO:0000256" key="2">
    <source>
        <dbReference type="ARBA" id="ARBA00022741"/>
    </source>
</evidence>
<dbReference type="Gene3D" id="3.30.470.20">
    <property type="entry name" value="ATP-grasp fold, B domain"/>
    <property type="match status" value="1"/>
</dbReference>
<evidence type="ECO:0000256" key="4">
    <source>
        <dbReference type="PROSITE-ProRule" id="PRU00409"/>
    </source>
</evidence>
<protein>
    <recommendedName>
        <fullName evidence="5">ATP-grasp domain-containing protein</fullName>
    </recommendedName>
</protein>
<evidence type="ECO:0000256" key="1">
    <source>
        <dbReference type="ARBA" id="ARBA00022598"/>
    </source>
</evidence>
<name>A0A3M3ZEM5_9PSED</name>
<dbReference type="Pfam" id="PF13535">
    <property type="entry name" value="ATP-grasp_4"/>
    <property type="match status" value="1"/>
</dbReference>
<proteinExistence type="predicted"/>
<evidence type="ECO:0000313" key="6">
    <source>
        <dbReference type="EMBL" id="RMO93086.1"/>
    </source>
</evidence>
<dbReference type="Pfam" id="PF18603">
    <property type="entry name" value="LAL_C2"/>
    <property type="match status" value="1"/>
</dbReference>
<gene>
    <name evidence="6" type="ORF">ALQ32_04024</name>
</gene>
<reference evidence="6 7" key="1">
    <citation type="submission" date="2018-08" db="EMBL/GenBank/DDBJ databases">
        <title>Recombination of ecologically and evolutionarily significant loci maintains genetic cohesion in the Pseudomonas syringae species complex.</title>
        <authorList>
            <person name="Dillon M."/>
            <person name="Thakur S."/>
            <person name="Almeida R.N.D."/>
            <person name="Weir B.S."/>
            <person name="Guttman D.S."/>
        </authorList>
    </citation>
    <scope>NUCLEOTIDE SEQUENCE [LARGE SCALE GENOMIC DNA]</scope>
    <source>
        <strain evidence="6 7">ICMP 4092</strain>
    </source>
</reference>
<comment type="caution">
    <text evidence="6">The sequence shown here is derived from an EMBL/GenBank/DDBJ whole genome shotgun (WGS) entry which is preliminary data.</text>
</comment>
<dbReference type="GO" id="GO:0016874">
    <property type="term" value="F:ligase activity"/>
    <property type="evidence" value="ECO:0007669"/>
    <property type="project" value="UniProtKB-KW"/>
</dbReference>
<dbReference type="PANTHER" id="PTHR43585:SF2">
    <property type="entry name" value="ATP-GRASP ENZYME FSQD"/>
    <property type="match status" value="1"/>
</dbReference>
<feature type="domain" description="ATP-grasp" evidence="5">
    <location>
        <begin position="115"/>
        <end position="308"/>
    </location>
</feature>
<dbReference type="GO" id="GO:0046872">
    <property type="term" value="F:metal ion binding"/>
    <property type="evidence" value="ECO:0007669"/>
    <property type="project" value="InterPro"/>
</dbReference>
<dbReference type="InterPro" id="IPR052032">
    <property type="entry name" value="ATP-dep_AA_Ligase"/>
</dbReference>
<dbReference type="Proteomes" id="UP000268056">
    <property type="component" value="Unassembled WGS sequence"/>
</dbReference>
<evidence type="ECO:0000313" key="7">
    <source>
        <dbReference type="Proteomes" id="UP000268056"/>
    </source>
</evidence>
<dbReference type="InterPro" id="IPR040570">
    <property type="entry name" value="LAL_C2"/>
</dbReference>
<dbReference type="InterPro" id="IPR011761">
    <property type="entry name" value="ATP-grasp"/>
</dbReference>
<sequence>MAMNIIALEALTFGLGRLAEASKKYGCSLTLLTRDKTVYSYELSSLDERLVKVVEIDTFDNNRVVQLIRGEGDAVALLSSTDTWSLHCLDVSGILNLHAQNPDAIRIARDKFQLRNRLFEAGLSSVRSILVDPKNFHKNSLAENFSFPCIIKDSAGTGSQNVWVAYSEEELLKILVKADQETIRGKIVIEPFFSGTLYSLETISWKGETRVIALTSRVLSQEPYFREEAFSSPVTISDSVSDALDAWIKRVLHCIGYDNGFAHTEFMITSNGFEVIEINPRLGGVQIGEALCQSFGINIYEAWIEMALNRRPNLLDAPLESNKGIGQLIVYATEAGEFSHIEGIERLDAHPGRPKFYPTAYCGKKINTIDDQRASIGILLAEGETSEIALLNAFAARNKIRVIMKKN</sequence>
<evidence type="ECO:0000259" key="5">
    <source>
        <dbReference type="PROSITE" id="PS50975"/>
    </source>
</evidence>
<keyword evidence="3 4" id="KW-0067">ATP-binding</keyword>
<keyword evidence="1" id="KW-0436">Ligase</keyword>
<dbReference type="PROSITE" id="PS50975">
    <property type="entry name" value="ATP_GRASP"/>
    <property type="match status" value="1"/>
</dbReference>
<dbReference type="SUPFAM" id="SSF56059">
    <property type="entry name" value="Glutathione synthetase ATP-binding domain-like"/>
    <property type="match status" value="1"/>
</dbReference>
<evidence type="ECO:0000256" key="3">
    <source>
        <dbReference type="ARBA" id="ARBA00022840"/>
    </source>
</evidence>
<accession>A0A3M3ZEM5</accession>
<dbReference type="EMBL" id="RBQC01000016">
    <property type="protein sequence ID" value="RMO93086.1"/>
    <property type="molecule type" value="Genomic_DNA"/>
</dbReference>
<dbReference type="GO" id="GO:0005524">
    <property type="term" value="F:ATP binding"/>
    <property type="evidence" value="ECO:0007669"/>
    <property type="project" value="UniProtKB-UniRule"/>
</dbReference>
<organism evidence="6 7">
    <name type="scientific">Pseudomonas syringae pv. tagetis</name>
    <dbReference type="NCBI Taxonomy" id="129140"/>
    <lineage>
        <taxon>Bacteria</taxon>
        <taxon>Pseudomonadati</taxon>
        <taxon>Pseudomonadota</taxon>
        <taxon>Gammaproteobacteria</taxon>
        <taxon>Pseudomonadales</taxon>
        <taxon>Pseudomonadaceae</taxon>
        <taxon>Pseudomonas</taxon>
    </lineage>
</organism>
<dbReference type="PANTHER" id="PTHR43585">
    <property type="entry name" value="FUMIPYRROLE BIOSYNTHESIS PROTEIN C"/>
    <property type="match status" value="1"/>
</dbReference>